<feature type="transmembrane region" description="Helical" evidence="1">
    <location>
        <begin position="144"/>
        <end position="162"/>
    </location>
</feature>
<protein>
    <submittedName>
        <fullName evidence="2">Uncharacterized protein</fullName>
    </submittedName>
</protein>
<sequence>MFIGHYSVSFATKKAEPKTPLWATFVGVQFVDILFMIFILFGIEGIRFVPGFTEVNNFDLYYMPITHSLVGGIGWSILCFLIFKFVFLRSKPYSDSLKNKISGLIGLTVLSHYFLDLPMHTKDLPILFDSGPKIGFGLWHNRTLSIATEVTLTLIGLILYFRATKPGPTFGGKYGMQIFGGILLVLAIATPFFPPPLTIPEFSIQALVGYVLLAWVAGWLDGKRLPAES</sequence>
<evidence type="ECO:0000256" key="1">
    <source>
        <dbReference type="SAM" id="Phobius"/>
    </source>
</evidence>
<keyword evidence="1" id="KW-0812">Transmembrane</keyword>
<keyword evidence="3" id="KW-1185">Reference proteome</keyword>
<reference evidence="2 3" key="1">
    <citation type="submission" date="2017-07" db="EMBL/GenBank/DDBJ databases">
        <title>Leptospira spp. isolated from tropical soils.</title>
        <authorList>
            <person name="Thibeaux R."/>
            <person name="Iraola G."/>
            <person name="Ferres I."/>
            <person name="Bierque E."/>
            <person name="Girault D."/>
            <person name="Soupe-Gilbert M.-E."/>
            <person name="Picardeau M."/>
            <person name="Goarant C."/>
        </authorList>
    </citation>
    <scope>NUCLEOTIDE SEQUENCE [LARGE SCALE GENOMIC DNA]</scope>
    <source>
        <strain evidence="2 3">MCA1-C-A1</strain>
    </source>
</reference>
<feature type="transmembrane region" description="Helical" evidence="1">
    <location>
        <begin position="199"/>
        <end position="220"/>
    </location>
</feature>
<dbReference type="OrthoDB" id="327431at2"/>
<feature type="transmembrane region" description="Helical" evidence="1">
    <location>
        <begin position="61"/>
        <end position="87"/>
    </location>
</feature>
<organism evidence="2 3">
    <name type="scientific">Leptospira hartskeerlii</name>
    <dbReference type="NCBI Taxonomy" id="2023177"/>
    <lineage>
        <taxon>Bacteria</taxon>
        <taxon>Pseudomonadati</taxon>
        <taxon>Spirochaetota</taxon>
        <taxon>Spirochaetia</taxon>
        <taxon>Leptospirales</taxon>
        <taxon>Leptospiraceae</taxon>
        <taxon>Leptospira</taxon>
    </lineage>
</organism>
<keyword evidence="1" id="KW-1133">Transmembrane helix</keyword>
<proteinExistence type="predicted"/>
<dbReference type="Proteomes" id="UP000232196">
    <property type="component" value="Unassembled WGS sequence"/>
</dbReference>
<comment type="caution">
    <text evidence="2">The sequence shown here is derived from an EMBL/GenBank/DDBJ whole genome shotgun (WGS) entry which is preliminary data.</text>
</comment>
<dbReference type="RefSeq" id="WP_100706286.1">
    <property type="nucleotide sequence ID" value="NZ_NPDL01000001.1"/>
</dbReference>
<name>A0A2M9XDJ0_9LEPT</name>
<keyword evidence="1" id="KW-0472">Membrane</keyword>
<evidence type="ECO:0000313" key="2">
    <source>
        <dbReference type="EMBL" id="PJZ25642.1"/>
    </source>
</evidence>
<evidence type="ECO:0000313" key="3">
    <source>
        <dbReference type="Proteomes" id="UP000232196"/>
    </source>
</evidence>
<feature type="transmembrane region" description="Helical" evidence="1">
    <location>
        <begin position="21"/>
        <end position="41"/>
    </location>
</feature>
<feature type="transmembrane region" description="Helical" evidence="1">
    <location>
        <begin position="174"/>
        <end position="193"/>
    </location>
</feature>
<accession>A0A2M9XDJ0</accession>
<feature type="transmembrane region" description="Helical" evidence="1">
    <location>
        <begin position="99"/>
        <end position="115"/>
    </location>
</feature>
<dbReference type="EMBL" id="NPDN01000004">
    <property type="protein sequence ID" value="PJZ25642.1"/>
    <property type="molecule type" value="Genomic_DNA"/>
</dbReference>
<dbReference type="AlphaFoldDB" id="A0A2M9XDJ0"/>
<gene>
    <name evidence="2" type="ORF">CH357_08275</name>
</gene>